<dbReference type="EMBL" id="JABWDY010001054">
    <property type="protein sequence ID" value="KAF5207718.1"/>
    <property type="molecule type" value="Genomic_DNA"/>
</dbReference>
<evidence type="ECO:0000313" key="1">
    <source>
        <dbReference type="EMBL" id="KAF5207718.1"/>
    </source>
</evidence>
<dbReference type="AlphaFoldDB" id="A0A7J6XFH7"/>
<gene>
    <name evidence="1" type="ORF">FRX31_002693</name>
</gene>
<organism evidence="1 2">
    <name type="scientific">Thalictrum thalictroides</name>
    <name type="common">Rue-anemone</name>
    <name type="synonym">Anemone thalictroides</name>
    <dbReference type="NCBI Taxonomy" id="46969"/>
    <lineage>
        <taxon>Eukaryota</taxon>
        <taxon>Viridiplantae</taxon>
        <taxon>Streptophyta</taxon>
        <taxon>Embryophyta</taxon>
        <taxon>Tracheophyta</taxon>
        <taxon>Spermatophyta</taxon>
        <taxon>Magnoliopsida</taxon>
        <taxon>Ranunculales</taxon>
        <taxon>Ranunculaceae</taxon>
        <taxon>Thalictroideae</taxon>
        <taxon>Thalictrum</taxon>
    </lineage>
</organism>
<protein>
    <submittedName>
        <fullName evidence="1">Uncharacterized protein</fullName>
    </submittedName>
</protein>
<comment type="caution">
    <text evidence="1">The sequence shown here is derived from an EMBL/GenBank/DDBJ whole genome shotgun (WGS) entry which is preliminary data.</text>
</comment>
<dbReference type="Proteomes" id="UP000554482">
    <property type="component" value="Unassembled WGS sequence"/>
</dbReference>
<keyword evidence="2" id="KW-1185">Reference proteome</keyword>
<proteinExistence type="predicted"/>
<sequence>MFAMDRKGEGAYYSPITISSSSSSDESGVACKVEEEKNGEVESAVCRSNYDLFRPTNELLSTRLDPSCLSSPFANFLGSKPMSRHQNAHLRQPVLKDNRSRVCPPMILCVPYCPQRHCSTPVFPSYGSTNNILGVNRSHSGIQKPYYGRSFSSSRYGHSGWSKSHFSPKPLLNSANNYIGLSMPKTVSNANYRASSMLLGRFSNNAVAGMMQYANNKPTTIGDGNGAKFSVESNHRIWEGGREKKFKAEEDQELDLTLKL</sequence>
<reference evidence="1 2" key="1">
    <citation type="submission" date="2020-06" db="EMBL/GenBank/DDBJ databases">
        <title>Transcriptomic and genomic resources for Thalictrum thalictroides and T. hernandezii: Facilitating candidate gene discovery in an emerging model plant lineage.</title>
        <authorList>
            <person name="Arias T."/>
            <person name="Riano-Pachon D.M."/>
            <person name="Di Stilio V.S."/>
        </authorList>
    </citation>
    <scope>NUCLEOTIDE SEQUENCE [LARGE SCALE GENOMIC DNA]</scope>
    <source>
        <strain evidence="2">cv. WT478/WT964</strain>
        <tissue evidence="1">Leaves</tissue>
    </source>
</reference>
<evidence type="ECO:0000313" key="2">
    <source>
        <dbReference type="Proteomes" id="UP000554482"/>
    </source>
</evidence>
<name>A0A7J6XFH7_THATH</name>
<accession>A0A7J6XFH7</accession>